<sequence>LYKLDVVIRRLRLHCATRRRARSCLGQHRIPLIAQTLLFLLVFLLRLDEKLDDLKSVRGLGEKGQAIDQLLLEDAPLLLATVREVPLDDARARIVQRECEREGRDDGEEGLTARVRRARVEIVQNYS</sequence>
<reference evidence="1" key="1">
    <citation type="submission" date="2023-10" db="EMBL/GenBank/DDBJ databases">
        <title>Genome assembly of Pristionchus species.</title>
        <authorList>
            <person name="Yoshida K."/>
            <person name="Sommer R.J."/>
        </authorList>
    </citation>
    <scope>NUCLEOTIDE SEQUENCE</scope>
    <source>
        <strain evidence="1">RS5133</strain>
    </source>
</reference>
<proteinExistence type="predicted"/>
<organism evidence="1 2">
    <name type="scientific">Pristionchus fissidentatus</name>
    <dbReference type="NCBI Taxonomy" id="1538716"/>
    <lineage>
        <taxon>Eukaryota</taxon>
        <taxon>Metazoa</taxon>
        <taxon>Ecdysozoa</taxon>
        <taxon>Nematoda</taxon>
        <taxon>Chromadorea</taxon>
        <taxon>Rhabditida</taxon>
        <taxon>Rhabditina</taxon>
        <taxon>Diplogasteromorpha</taxon>
        <taxon>Diplogasteroidea</taxon>
        <taxon>Neodiplogasteridae</taxon>
        <taxon>Pristionchus</taxon>
    </lineage>
</organism>
<comment type="caution">
    <text evidence="1">The sequence shown here is derived from an EMBL/GenBank/DDBJ whole genome shotgun (WGS) entry which is preliminary data.</text>
</comment>
<dbReference type="AlphaFoldDB" id="A0AAV5WV36"/>
<name>A0AAV5WV36_9BILA</name>
<keyword evidence="2" id="KW-1185">Reference proteome</keyword>
<evidence type="ECO:0000313" key="1">
    <source>
        <dbReference type="EMBL" id="GMT34523.1"/>
    </source>
</evidence>
<dbReference type="Proteomes" id="UP001432322">
    <property type="component" value="Unassembled WGS sequence"/>
</dbReference>
<dbReference type="EMBL" id="BTSY01000006">
    <property type="protein sequence ID" value="GMT34523.1"/>
    <property type="molecule type" value="Genomic_DNA"/>
</dbReference>
<feature type="non-terminal residue" evidence="1">
    <location>
        <position position="1"/>
    </location>
</feature>
<gene>
    <name evidence="1" type="ORF">PFISCL1PPCAC_25820</name>
</gene>
<evidence type="ECO:0000313" key="2">
    <source>
        <dbReference type="Proteomes" id="UP001432322"/>
    </source>
</evidence>
<protein>
    <submittedName>
        <fullName evidence="1">Uncharacterized protein</fullName>
    </submittedName>
</protein>
<feature type="non-terminal residue" evidence="1">
    <location>
        <position position="127"/>
    </location>
</feature>
<accession>A0AAV5WV36</accession>